<name>A0A9W8JDX3_9AGAR</name>
<organism evidence="2 3">
    <name type="scientific">Candolleomyces eurysporus</name>
    <dbReference type="NCBI Taxonomy" id="2828524"/>
    <lineage>
        <taxon>Eukaryota</taxon>
        <taxon>Fungi</taxon>
        <taxon>Dikarya</taxon>
        <taxon>Basidiomycota</taxon>
        <taxon>Agaricomycotina</taxon>
        <taxon>Agaricomycetes</taxon>
        <taxon>Agaricomycetidae</taxon>
        <taxon>Agaricales</taxon>
        <taxon>Agaricineae</taxon>
        <taxon>Psathyrellaceae</taxon>
        <taxon>Candolleomyces</taxon>
    </lineage>
</organism>
<accession>A0A9W8JDX3</accession>
<evidence type="ECO:0000313" key="2">
    <source>
        <dbReference type="EMBL" id="KAJ2929110.1"/>
    </source>
</evidence>
<dbReference type="Proteomes" id="UP001140091">
    <property type="component" value="Unassembled WGS sequence"/>
</dbReference>
<evidence type="ECO:0000256" key="1">
    <source>
        <dbReference type="SAM" id="MobiDB-lite"/>
    </source>
</evidence>
<protein>
    <submittedName>
        <fullName evidence="2">Uncharacterized protein</fullName>
    </submittedName>
</protein>
<dbReference type="OrthoDB" id="2803783at2759"/>
<dbReference type="EMBL" id="JANBPK010000896">
    <property type="protein sequence ID" value="KAJ2929110.1"/>
    <property type="molecule type" value="Genomic_DNA"/>
</dbReference>
<feature type="region of interest" description="Disordered" evidence="1">
    <location>
        <begin position="286"/>
        <end position="323"/>
    </location>
</feature>
<keyword evidence="3" id="KW-1185">Reference proteome</keyword>
<comment type="caution">
    <text evidence="2">The sequence shown here is derived from an EMBL/GenBank/DDBJ whole genome shotgun (WGS) entry which is preliminary data.</text>
</comment>
<feature type="region of interest" description="Disordered" evidence="1">
    <location>
        <begin position="1"/>
        <end position="51"/>
    </location>
</feature>
<gene>
    <name evidence="2" type="ORF">H1R20_g7975</name>
</gene>
<proteinExistence type="predicted"/>
<evidence type="ECO:0000313" key="3">
    <source>
        <dbReference type="Proteomes" id="UP001140091"/>
    </source>
</evidence>
<reference evidence="2" key="1">
    <citation type="submission" date="2022-06" db="EMBL/GenBank/DDBJ databases">
        <title>Genome Sequence of Candolleomyces eurysporus.</title>
        <authorList>
            <person name="Buettner E."/>
        </authorList>
    </citation>
    <scope>NUCLEOTIDE SEQUENCE</scope>
    <source>
        <strain evidence="2">VTCC 930004</strain>
    </source>
</reference>
<feature type="non-terminal residue" evidence="2">
    <location>
        <position position="483"/>
    </location>
</feature>
<sequence>MANPVPPFQPAVNPAPPFQPALNPTPPFQPAVNPVPPFQPANPAPPFQPMANPVPPFQPMVNPVPPFQCTVNAIPPFQPLLDQNRVTDKAQWQVNGFNMFGFDNSCEGSFGEMGDEPLPDDNLFEQCLPPGVPPPVYDKGQSDGSGIVGAGGFGASGPGLVGSEGQWTAPTPLQREYIGPADFSMGGETAGSVDRWKSLSGDVQNASAVVNTLGVVTAPDTGLSFGDGAFDGIDGSSLKPPANMNAQEAIVGGTELSGIRTTADTMSTGASEGMGWSTGRQNDVVVTGNRDESDKGSGRRKRKPEVNGVLMEGTGGGREKRARKGAREVEDWVLLANTSLRIGVDDAKWSRCVDLWLQFEKAALVKTSRLTELGLGPGELTKWMGARKWDADPVIADLRDFARRWLAWWLAMQPAERKAEGQDMLVPVTGEHCNKLVFLRKGGANGIVLLLVGLKWWAPLCMEDCRWYEVVEDLTVCLATFVA</sequence>
<dbReference type="AlphaFoldDB" id="A0A9W8JDX3"/>